<dbReference type="RefSeq" id="WP_146103901.1">
    <property type="nucleotide sequence ID" value="NZ_FNVT01000011.1"/>
</dbReference>
<dbReference type="AlphaFoldDB" id="A0A1H6ENA4"/>
<feature type="compositionally biased region" description="Basic residues" evidence="1">
    <location>
        <begin position="149"/>
        <end position="158"/>
    </location>
</feature>
<dbReference type="CDD" id="cd07043">
    <property type="entry name" value="STAS_anti-anti-sigma_factors"/>
    <property type="match status" value="1"/>
</dbReference>
<name>A0A1H6ENA4_9ACTN</name>
<evidence type="ECO:0000256" key="1">
    <source>
        <dbReference type="SAM" id="MobiDB-lite"/>
    </source>
</evidence>
<sequence>MMQLAVRLVPVDDTTLVIALTGELDTTTRPVLAAFLDPLPQSPIKIVLVAAGDLWFCDLNGLEQLAITHRALQEKGGYLAVAEAQQPLCRLIALMAEQDHPSIPVYTSMPEALADAGVEAYRAPETPAVERRHLPSVRLMARAQSSGRDRKRAPRRKPQIAQPAPPVLKSLIELNADALPPIISQSRTLREQAAHHQQAIHQRLDEANEARDTLTTSLRRCDDSLEAMRVNLVKARTAMAAVNSSNRVKPRFPGSIP</sequence>
<organism evidence="3 4">
    <name type="scientific">Nonomuraea solani</name>
    <dbReference type="NCBI Taxonomy" id="1144553"/>
    <lineage>
        <taxon>Bacteria</taxon>
        <taxon>Bacillati</taxon>
        <taxon>Actinomycetota</taxon>
        <taxon>Actinomycetes</taxon>
        <taxon>Streptosporangiales</taxon>
        <taxon>Streptosporangiaceae</taxon>
        <taxon>Nonomuraea</taxon>
    </lineage>
</organism>
<feature type="domain" description="STAS" evidence="2">
    <location>
        <begin position="16"/>
        <end position="116"/>
    </location>
</feature>
<dbReference type="OrthoDB" id="3533730at2"/>
<dbReference type="EMBL" id="FNVT01000011">
    <property type="protein sequence ID" value="SEG98269.1"/>
    <property type="molecule type" value="Genomic_DNA"/>
</dbReference>
<feature type="region of interest" description="Disordered" evidence="1">
    <location>
        <begin position="139"/>
        <end position="166"/>
    </location>
</feature>
<dbReference type="Gene3D" id="3.30.750.24">
    <property type="entry name" value="STAS domain"/>
    <property type="match status" value="1"/>
</dbReference>
<proteinExistence type="predicted"/>
<reference evidence="3 4" key="1">
    <citation type="submission" date="2016-10" db="EMBL/GenBank/DDBJ databases">
        <authorList>
            <person name="de Groot N.N."/>
        </authorList>
    </citation>
    <scope>NUCLEOTIDE SEQUENCE [LARGE SCALE GENOMIC DNA]</scope>
    <source>
        <strain evidence="3 4">CGMCC 4.7037</strain>
    </source>
</reference>
<evidence type="ECO:0000313" key="4">
    <source>
        <dbReference type="Proteomes" id="UP000236732"/>
    </source>
</evidence>
<accession>A0A1H6ENA4</accession>
<dbReference type="InterPro" id="IPR036513">
    <property type="entry name" value="STAS_dom_sf"/>
</dbReference>
<dbReference type="InterPro" id="IPR002645">
    <property type="entry name" value="STAS_dom"/>
</dbReference>
<gene>
    <name evidence="3" type="ORF">SAMN05444920_111263</name>
</gene>
<keyword evidence="4" id="KW-1185">Reference proteome</keyword>
<protein>
    <submittedName>
        <fullName evidence="3">Anti-anti-sigma regulatory factor (Antagonist of anti-sigma factor)</fullName>
    </submittedName>
</protein>
<evidence type="ECO:0000259" key="2">
    <source>
        <dbReference type="PROSITE" id="PS50801"/>
    </source>
</evidence>
<evidence type="ECO:0000313" key="3">
    <source>
        <dbReference type="EMBL" id="SEG98269.1"/>
    </source>
</evidence>
<dbReference type="Proteomes" id="UP000236732">
    <property type="component" value="Unassembled WGS sequence"/>
</dbReference>
<dbReference type="SUPFAM" id="SSF52091">
    <property type="entry name" value="SpoIIaa-like"/>
    <property type="match status" value="1"/>
</dbReference>
<dbReference type="PROSITE" id="PS50801">
    <property type="entry name" value="STAS"/>
    <property type="match status" value="1"/>
</dbReference>